<feature type="transmembrane region" description="Helical" evidence="1">
    <location>
        <begin position="128"/>
        <end position="154"/>
    </location>
</feature>
<dbReference type="eggNOG" id="COG0604">
    <property type="taxonomic scope" value="Bacteria"/>
</dbReference>
<dbReference type="AlphaFoldDB" id="A0A0A0JK66"/>
<feature type="transmembrane region" description="Helical" evidence="1">
    <location>
        <begin position="224"/>
        <end position="244"/>
    </location>
</feature>
<proteinExistence type="predicted"/>
<comment type="caution">
    <text evidence="2">The sequence shown here is derived from an EMBL/GenBank/DDBJ whole genome shotgun (WGS) entry which is preliminary data.</text>
</comment>
<protein>
    <submittedName>
        <fullName evidence="2">Uncharacterized protein</fullName>
    </submittedName>
</protein>
<feature type="transmembrane region" description="Helical" evidence="1">
    <location>
        <begin position="97"/>
        <end position="116"/>
    </location>
</feature>
<keyword evidence="1" id="KW-0812">Transmembrane</keyword>
<dbReference type="InterPro" id="IPR047928">
    <property type="entry name" value="Perm_prefix_1"/>
</dbReference>
<organism evidence="2 3">
    <name type="scientific">Knoellia subterranea KCTC 19937</name>
    <dbReference type="NCBI Taxonomy" id="1385521"/>
    <lineage>
        <taxon>Bacteria</taxon>
        <taxon>Bacillati</taxon>
        <taxon>Actinomycetota</taxon>
        <taxon>Actinomycetes</taxon>
        <taxon>Micrococcales</taxon>
        <taxon>Intrasporangiaceae</taxon>
        <taxon>Knoellia</taxon>
    </lineage>
</organism>
<dbReference type="Proteomes" id="UP000030011">
    <property type="component" value="Unassembled WGS sequence"/>
</dbReference>
<evidence type="ECO:0000256" key="1">
    <source>
        <dbReference type="SAM" id="Phobius"/>
    </source>
</evidence>
<name>A0A0A0JK66_9MICO</name>
<keyword evidence="3" id="KW-1185">Reference proteome</keyword>
<dbReference type="EMBL" id="AVPK01000004">
    <property type="protein sequence ID" value="KGN37830.1"/>
    <property type="molecule type" value="Genomic_DNA"/>
</dbReference>
<dbReference type="RefSeq" id="WP_035904244.1">
    <property type="nucleotide sequence ID" value="NZ_AVPK01000004.1"/>
</dbReference>
<feature type="transmembrane region" description="Helical" evidence="1">
    <location>
        <begin position="296"/>
        <end position="316"/>
    </location>
</feature>
<accession>A0A0A0JK66</accession>
<evidence type="ECO:0000313" key="3">
    <source>
        <dbReference type="Proteomes" id="UP000030011"/>
    </source>
</evidence>
<gene>
    <name evidence="2" type="ORF">N803_12280</name>
</gene>
<reference evidence="2 3" key="1">
    <citation type="submission" date="2013-08" db="EMBL/GenBank/DDBJ databases">
        <title>The genome sequence of Knoellia subterranea.</title>
        <authorList>
            <person name="Zhu W."/>
            <person name="Wang G."/>
        </authorList>
    </citation>
    <scope>NUCLEOTIDE SEQUENCE [LARGE SCALE GENOMIC DNA]</scope>
    <source>
        <strain evidence="2 3">KCTC 19937</strain>
    </source>
</reference>
<dbReference type="OrthoDB" id="3171769at2"/>
<feature type="transmembrane region" description="Helical" evidence="1">
    <location>
        <begin position="251"/>
        <end position="272"/>
    </location>
</feature>
<keyword evidence="1" id="KW-1133">Transmembrane helix</keyword>
<evidence type="ECO:0000313" key="2">
    <source>
        <dbReference type="EMBL" id="KGN37830.1"/>
    </source>
</evidence>
<dbReference type="Pfam" id="PF22564">
    <property type="entry name" value="HAAS"/>
    <property type="match status" value="1"/>
</dbReference>
<dbReference type="STRING" id="1385521.N803_12280"/>
<keyword evidence="1" id="KW-0472">Membrane</keyword>
<sequence>MTARNNTNTKTKSTLADRYIHTVTRHLPTDGRDDVARELRGTIADAVDDKTAGGLTPEDAEREAVTELGDPITLARSYGGRPGYLIGPGIYPDYIRLMRVLPAIVLPLVLVANFIAKATTSDEHWGSILLEAFLLMLSVAVHLAFWVTVTFAIIEWSRPEEERNRPLDSWNPDQLAEVPGRGVGLGETIFGAVFAVALAAIVAWQFGGVGGNAIQVLNPDVDTVWQVALVVLIALDAVLAVLVWRAGRWTPVLAALNVATNAASATLLLWLLSRDELLVADLPGQLEEKFGWSADWSVPVGLVGAGIVVVAAWEAIDSIVKARRDAGGAVRS</sequence>
<dbReference type="NCBIfam" id="NF038403">
    <property type="entry name" value="perm_prefix_1"/>
    <property type="match status" value="1"/>
</dbReference>
<feature type="transmembrane region" description="Helical" evidence="1">
    <location>
        <begin position="183"/>
        <end position="204"/>
    </location>
</feature>